<evidence type="ECO:0000256" key="2">
    <source>
        <dbReference type="ARBA" id="ARBA00022448"/>
    </source>
</evidence>
<keyword evidence="3" id="KW-1003">Cell membrane</keyword>
<comment type="caution">
    <text evidence="9">The sequence shown here is derived from an EMBL/GenBank/DDBJ whole genome shotgun (WGS) entry which is preliminary data.</text>
</comment>
<feature type="transmembrane region" description="Helical" evidence="7">
    <location>
        <begin position="71"/>
        <end position="93"/>
    </location>
</feature>
<dbReference type="Proteomes" id="UP000306912">
    <property type="component" value="Unassembled WGS sequence"/>
</dbReference>
<keyword evidence="2 7" id="KW-0813">Transport</keyword>
<name>A0A5R8QE23_9FIRM</name>
<dbReference type="PANTHER" id="PTHR43744:SF12">
    <property type="entry name" value="ABC TRANSPORTER PERMEASE PROTEIN MG189-RELATED"/>
    <property type="match status" value="1"/>
</dbReference>
<evidence type="ECO:0000259" key="8">
    <source>
        <dbReference type="PROSITE" id="PS50928"/>
    </source>
</evidence>
<evidence type="ECO:0000256" key="3">
    <source>
        <dbReference type="ARBA" id="ARBA00022475"/>
    </source>
</evidence>
<dbReference type="Gene3D" id="1.10.3720.10">
    <property type="entry name" value="MetI-like"/>
    <property type="match status" value="1"/>
</dbReference>
<sequence length="271" mass="30345">MKLWKRISLGITGLLIALLFIMPFYILVVNSLKTPREIAENVLGWPAIAQFSNYVTAFIKMNFFSAFVNSLLISIISIGLIIFVSSMAAYALVRNKTRASKLVLLLFVAAMIIPFQAVMLPLLGVLKTTFMLNRVGLVIAYVGFGGSLAIFLYHGFIKGIPVDLDEAATIDGCSKFQIFTKIIFPLLKPMHVTVAVLNLIWIWNDFLLPSLIVNKEGEKTLPLQLYYFFGEFSKQWHLALAALTLSVIPIIIFYFFMQKHIIKGVTDGAVK</sequence>
<feature type="transmembrane region" description="Helical" evidence="7">
    <location>
        <begin position="178"/>
        <end position="203"/>
    </location>
</feature>
<protein>
    <submittedName>
        <fullName evidence="9">Carbohydrate ABC transporter permease</fullName>
    </submittedName>
</protein>
<keyword evidence="5 7" id="KW-1133">Transmembrane helix</keyword>
<proteinExistence type="inferred from homology"/>
<dbReference type="PANTHER" id="PTHR43744">
    <property type="entry name" value="ABC TRANSPORTER PERMEASE PROTEIN MG189-RELATED-RELATED"/>
    <property type="match status" value="1"/>
</dbReference>
<dbReference type="InParanoid" id="A0A5R8QE23"/>
<dbReference type="SUPFAM" id="SSF161098">
    <property type="entry name" value="MetI-like"/>
    <property type="match status" value="1"/>
</dbReference>
<comment type="similarity">
    <text evidence="7">Belongs to the binding-protein-dependent transport system permease family.</text>
</comment>
<keyword evidence="4 7" id="KW-0812">Transmembrane</keyword>
<dbReference type="GO" id="GO:0055085">
    <property type="term" value="P:transmembrane transport"/>
    <property type="evidence" value="ECO:0007669"/>
    <property type="project" value="InterPro"/>
</dbReference>
<dbReference type="GO" id="GO:0005886">
    <property type="term" value="C:plasma membrane"/>
    <property type="evidence" value="ECO:0007669"/>
    <property type="project" value="UniProtKB-SubCell"/>
</dbReference>
<feature type="domain" description="ABC transmembrane type-1" evidence="8">
    <location>
        <begin position="67"/>
        <end position="257"/>
    </location>
</feature>
<evidence type="ECO:0000256" key="6">
    <source>
        <dbReference type="ARBA" id="ARBA00023136"/>
    </source>
</evidence>
<dbReference type="Pfam" id="PF00528">
    <property type="entry name" value="BPD_transp_1"/>
    <property type="match status" value="1"/>
</dbReference>
<dbReference type="InterPro" id="IPR000515">
    <property type="entry name" value="MetI-like"/>
</dbReference>
<feature type="transmembrane region" description="Helical" evidence="7">
    <location>
        <begin position="236"/>
        <end position="256"/>
    </location>
</feature>
<comment type="subcellular location">
    <subcellularLocation>
        <location evidence="1 7">Cell membrane</location>
        <topology evidence="1 7">Multi-pass membrane protein</topology>
    </subcellularLocation>
</comment>
<evidence type="ECO:0000256" key="7">
    <source>
        <dbReference type="RuleBase" id="RU363032"/>
    </source>
</evidence>
<reference evidence="9 10" key="1">
    <citation type="submission" date="2019-05" db="EMBL/GenBank/DDBJ databases">
        <title>Culicoidintestinum kansasii gen. nov., sp. nov. from the gastrointestinal tract of the biting midge, Culicoides sonorensis.</title>
        <authorList>
            <person name="Neupane S."/>
            <person name="Ghosh A."/>
            <person name="Gunther S."/>
            <person name="Martin K."/>
            <person name="Zurek L."/>
        </authorList>
    </citation>
    <scope>NUCLEOTIDE SEQUENCE [LARGE SCALE GENOMIC DNA]</scope>
    <source>
        <strain evidence="9 10">CS-1</strain>
    </source>
</reference>
<evidence type="ECO:0000313" key="10">
    <source>
        <dbReference type="Proteomes" id="UP000306912"/>
    </source>
</evidence>
<feature type="transmembrane region" description="Helical" evidence="7">
    <location>
        <begin position="135"/>
        <end position="157"/>
    </location>
</feature>
<dbReference type="PROSITE" id="PS50928">
    <property type="entry name" value="ABC_TM1"/>
    <property type="match status" value="1"/>
</dbReference>
<dbReference type="FunCoup" id="A0A5R8QE23">
    <property type="interactions" value="58"/>
</dbReference>
<gene>
    <name evidence="9" type="ORF">FEZ08_05155</name>
</gene>
<feature type="transmembrane region" description="Helical" evidence="7">
    <location>
        <begin position="102"/>
        <end position="123"/>
    </location>
</feature>
<evidence type="ECO:0000256" key="1">
    <source>
        <dbReference type="ARBA" id="ARBA00004651"/>
    </source>
</evidence>
<organism evidence="9 10">
    <name type="scientific">Culicoidibacter larvae</name>
    <dbReference type="NCBI Taxonomy" id="2579976"/>
    <lineage>
        <taxon>Bacteria</taxon>
        <taxon>Bacillati</taxon>
        <taxon>Bacillota</taxon>
        <taxon>Culicoidibacteria</taxon>
        <taxon>Culicoidibacterales</taxon>
        <taxon>Culicoidibacteraceae</taxon>
        <taxon>Culicoidibacter</taxon>
    </lineage>
</organism>
<feature type="transmembrane region" description="Helical" evidence="7">
    <location>
        <begin position="7"/>
        <end position="28"/>
    </location>
</feature>
<dbReference type="RefSeq" id="WP_138190645.1">
    <property type="nucleotide sequence ID" value="NZ_VBWP01000003.1"/>
</dbReference>
<evidence type="ECO:0000256" key="5">
    <source>
        <dbReference type="ARBA" id="ARBA00022989"/>
    </source>
</evidence>
<dbReference type="EMBL" id="VBWP01000003">
    <property type="protein sequence ID" value="TLG75438.1"/>
    <property type="molecule type" value="Genomic_DNA"/>
</dbReference>
<evidence type="ECO:0000256" key="4">
    <source>
        <dbReference type="ARBA" id="ARBA00022692"/>
    </source>
</evidence>
<keyword evidence="6 7" id="KW-0472">Membrane</keyword>
<dbReference type="CDD" id="cd06261">
    <property type="entry name" value="TM_PBP2"/>
    <property type="match status" value="1"/>
</dbReference>
<evidence type="ECO:0000313" key="9">
    <source>
        <dbReference type="EMBL" id="TLG75438.1"/>
    </source>
</evidence>
<dbReference type="OrthoDB" id="153186at2"/>
<dbReference type="InterPro" id="IPR035906">
    <property type="entry name" value="MetI-like_sf"/>
</dbReference>
<keyword evidence="10" id="KW-1185">Reference proteome</keyword>
<accession>A0A5R8QE23</accession>
<dbReference type="AlphaFoldDB" id="A0A5R8QE23"/>